<reference evidence="7 8" key="2">
    <citation type="submission" date="2016-10" db="EMBL/GenBank/DDBJ databases">
        <authorList>
            <person name="Varghese N."/>
            <person name="Submissions S."/>
        </authorList>
    </citation>
    <scope>NUCLEOTIDE SEQUENCE [LARGE SCALE GENOMIC DNA]</scope>
    <source>
        <strain evidence="7 8">DSM 24802</strain>
    </source>
</reference>
<dbReference type="EMBL" id="BNAB01000003">
    <property type="protein sequence ID" value="GHD99903.1"/>
    <property type="molecule type" value="Genomic_DNA"/>
</dbReference>
<keyword evidence="2" id="KW-0479">Metal-binding</keyword>
<evidence type="ECO:0000313" key="9">
    <source>
        <dbReference type="Proteomes" id="UP000634647"/>
    </source>
</evidence>
<dbReference type="PROSITE" id="PS51891">
    <property type="entry name" value="CENP_V_GFA"/>
    <property type="match status" value="2"/>
</dbReference>
<dbReference type="RefSeq" id="WP_051646047.1">
    <property type="nucleotide sequence ID" value="NZ_BNAB01000003.1"/>
</dbReference>
<gene>
    <name evidence="6" type="ORF">GCM10008024_09480</name>
    <name evidence="7" type="ORF">SAMN05444006_103144</name>
</gene>
<feature type="domain" description="CENP-V/GFA" evidence="5">
    <location>
        <begin position="136"/>
        <end position="249"/>
    </location>
</feature>
<dbReference type="Proteomes" id="UP000199541">
    <property type="component" value="Unassembled WGS sequence"/>
</dbReference>
<dbReference type="EMBL" id="FNOB01000003">
    <property type="protein sequence ID" value="SDW40988.1"/>
    <property type="molecule type" value="Genomic_DNA"/>
</dbReference>
<proteinExistence type="inferred from homology"/>
<evidence type="ECO:0000256" key="3">
    <source>
        <dbReference type="ARBA" id="ARBA00022833"/>
    </source>
</evidence>
<evidence type="ECO:0000313" key="7">
    <source>
        <dbReference type="EMBL" id="SDW40988.1"/>
    </source>
</evidence>
<dbReference type="SUPFAM" id="SSF51316">
    <property type="entry name" value="Mss4-like"/>
    <property type="match status" value="2"/>
</dbReference>
<reference evidence="6" key="3">
    <citation type="submission" date="2023-06" db="EMBL/GenBank/DDBJ databases">
        <authorList>
            <person name="Sun Q."/>
            <person name="Zhou Y."/>
        </authorList>
    </citation>
    <scope>NUCLEOTIDE SEQUENCE</scope>
    <source>
        <strain evidence="6">CGMCC 1.10859</strain>
    </source>
</reference>
<protein>
    <submittedName>
        <fullName evidence="7">Uncharacterized conserved protein</fullName>
    </submittedName>
</protein>
<keyword evidence="8" id="KW-1185">Reference proteome</keyword>
<keyword evidence="3" id="KW-0862">Zinc</keyword>
<dbReference type="PANTHER" id="PTHR33337">
    <property type="entry name" value="GFA DOMAIN-CONTAINING PROTEIN"/>
    <property type="match status" value="1"/>
</dbReference>
<dbReference type="Proteomes" id="UP000634647">
    <property type="component" value="Unassembled WGS sequence"/>
</dbReference>
<reference evidence="6" key="1">
    <citation type="journal article" date="2014" name="Int. J. Syst. Evol. Microbiol.">
        <title>Complete genome sequence of Corynebacterium casei LMG S-19264T (=DSM 44701T), isolated from a smear-ripened cheese.</title>
        <authorList>
            <consortium name="US DOE Joint Genome Institute (JGI-PGF)"/>
            <person name="Walter F."/>
            <person name="Albersmeier A."/>
            <person name="Kalinowski J."/>
            <person name="Ruckert C."/>
        </authorList>
    </citation>
    <scope>NUCLEOTIDE SEQUENCE</scope>
    <source>
        <strain evidence="6">CGMCC 1.10859</strain>
    </source>
</reference>
<dbReference type="InterPro" id="IPR006913">
    <property type="entry name" value="CENP-V/GFA"/>
</dbReference>
<comment type="caution">
    <text evidence="6">The sequence shown here is derived from an EMBL/GenBank/DDBJ whole genome shotgun (WGS) entry which is preliminary data.</text>
</comment>
<evidence type="ECO:0000313" key="8">
    <source>
        <dbReference type="Proteomes" id="UP000199541"/>
    </source>
</evidence>
<evidence type="ECO:0000256" key="1">
    <source>
        <dbReference type="ARBA" id="ARBA00005495"/>
    </source>
</evidence>
<keyword evidence="4" id="KW-0456">Lyase</keyword>
<dbReference type="Pfam" id="PF04828">
    <property type="entry name" value="GFA"/>
    <property type="match status" value="2"/>
</dbReference>
<evidence type="ECO:0000256" key="2">
    <source>
        <dbReference type="ARBA" id="ARBA00022723"/>
    </source>
</evidence>
<dbReference type="PANTHER" id="PTHR33337:SF40">
    <property type="entry name" value="CENP-V_GFA DOMAIN-CONTAINING PROTEIN-RELATED"/>
    <property type="match status" value="1"/>
</dbReference>
<comment type="similarity">
    <text evidence="1">Belongs to the Gfa family.</text>
</comment>
<feature type="domain" description="CENP-V/GFA" evidence="5">
    <location>
        <begin position="7"/>
        <end position="121"/>
    </location>
</feature>
<dbReference type="AlphaFoldDB" id="A0AAN4UPQ4"/>
<dbReference type="InterPro" id="IPR011057">
    <property type="entry name" value="Mss4-like_sf"/>
</dbReference>
<dbReference type="GO" id="GO:0016846">
    <property type="term" value="F:carbon-sulfur lyase activity"/>
    <property type="evidence" value="ECO:0007669"/>
    <property type="project" value="InterPro"/>
</dbReference>
<evidence type="ECO:0000256" key="4">
    <source>
        <dbReference type="ARBA" id="ARBA00023239"/>
    </source>
</evidence>
<accession>A0AAN4UPQ4</accession>
<organism evidence="6 9">
    <name type="scientific">Allgaiera indica</name>
    <dbReference type="NCBI Taxonomy" id="765699"/>
    <lineage>
        <taxon>Bacteria</taxon>
        <taxon>Pseudomonadati</taxon>
        <taxon>Pseudomonadota</taxon>
        <taxon>Alphaproteobacteria</taxon>
        <taxon>Rhodobacterales</taxon>
        <taxon>Paracoccaceae</taxon>
        <taxon>Allgaiera</taxon>
    </lineage>
</organism>
<evidence type="ECO:0000313" key="6">
    <source>
        <dbReference type="EMBL" id="GHD99903.1"/>
    </source>
</evidence>
<name>A0AAN4UPQ4_9RHOB</name>
<sequence>MSGPEIHRGSCHCGQVTFEVSGAIPAVTVCHCGQCRRWSGHVFAAAPVPRAAFRLIRSDALTWYQSSAHARRGFCRDCGASLFRDGAKENYIAVAGGAFDGPTGSRVGRHIFTECAGDYYTPAAPPPLCAPRADRLEGRCLCGGVAFTLPGPARRVTACHCRQCRKLSGHFSASFDADEAALTYSARATLAEFAAPAGGTRGHCRVCGSSLWFRARDGSFAIEAGCIEGATGGRMESHIFVSEKGDYYGIADGLPQHAAW</sequence>
<evidence type="ECO:0000259" key="5">
    <source>
        <dbReference type="PROSITE" id="PS51891"/>
    </source>
</evidence>
<dbReference type="GO" id="GO:0046872">
    <property type="term" value="F:metal ion binding"/>
    <property type="evidence" value="ECO:0007669"/>
    <property type="project" value="UniProtKB-KW"/>
</dbReference>
<dbReference type="Gene3D" id="3.90.1590.10">
    <property type="entry name" value="glutathione-dependent formaldehyde- activating enzyme (gfa)"/>
    <property type="match status" value="2"/>
</dbReference>